<organism evidence="1 2">
    <name type="scientific">Muricoccus pecuniae</name>
    <dbReference type="NCBI Taxonomy" id="693023"/>
    <lineage>
        <taxon>Bacteria</taxon>
        <taxon>Pseudomonadati</taxon>
        <taxon>Pseudomonadota</taxon>
        <taxon>Alphaproteobacteria</taxon>
        <taxon>Acetobacterales</taxon>
        <taxon>Roseomonadaceae</taxon>
        <taxon>Muricoccus</taxon>
    </lineage>
</organism>
<comment type="caution">
    <text evidence="1">The sequence shown here is derived from an EMBL/GenBank/DDBJ whole genome shotgun (WGS) entry which is preliminary data.</text>
</comment>
<sequence>MLLAETPAHNTVNLRLRAAALVLRDLISLGWHTRVEAGYLYVRPGAPGVVSKESARRQLEFGRDDQLSEPATRKFIISLERPGRTSGARPVTDLIADGRQLAADLRSAARLQGAARDQALAQVCQPYLQLVTADARDEHTRLRLMDIWRYFRHTWASRYRSSPGRNLFYLIRDAARPHHPVIGITALGNAVMQLGPRDDQLGWTLDGLKKALSPSGDSPAVDRISDEEVLDALRARVREDYGEVFIADLPVPAELPESVPEALLDRLARIEQQAVGDRAERLRDIDEDETLTGRVHDVEEADLETLARSPLFVAKRARLVRTLLRMHDILTQARSTAELAETTDGTWTLNHALRQLKKRFSATGMMEITVCGAVPPYNHILGGKLACLMMLDPQVRRDYEERYRDAYSIIASQMAGRPVTKPPMLAFLGTTSLYPGHSSQYNRVKLPAGTCDGQSTAVGYEELGVSEGYGSPNLSGATEAALEALAAAIREYRNVNFVFGEGQSPKLRQLREGFAALGLNRSNILNHGTQRIVYGIRLARNTTRVLLGIDRAAQFHVPDEPAAAARIADYWRRRWLSSRLSHAPALAAVGASSPMRERVSRLIPERIDPAMPDLLQLVHQEKGSMTPAAEDEKLAFVRQLYRDESAYSDHVTIRRLRELNIRTKLDDVVRRIIKAGGSVVITGNAGDGKTHTIRLLYSDLKAANAHTISDASAVTYDEIIARWSEAREAKAPFCIAINEGPLIELIRQHSGNAPWLADVQEQLLGLVTYVPVDETTDERFTPQPGATVVIDLSLRRTLAPDLVGQIIDKLTDDVWYENCASCPHVAACPVHVNRTMLRHERVKARTVTLLERVGERGLRATFREVLGFVSYMIFGGRKCADLMAEPPSEVTRYSWLAFEGQGAIFEQIEAGLDPVRQTEPRVDEDLWRGNYEPQAFAGHELSPVLQRDLDSVRRVDEAEATDAFISLKRRWYFEHPVGRLRHATRADQAFADLQNPTLSTQLRAGRLIALINGWWNKADRNQHDLLRLWTRLAYSPRAQGRAMVSGRTVSNLRLHLFKPRLAPALRAAFGNQVADHLLLAPPDHVRFANLRVDRRLLLHLMSAESGESSDDLGRRLGRFNDALAQHAEAGSFVRTIEMLDPTSDLQVRVRVDLAQRRYDSAE</sequence>
<gene>
    <name evidence="1" type="ORF">FHS87_001562</name>
</gene>
<reference evidence="1 2" key="1">
    <citation type="submission" date="2020-08" db="EMBL/GenBank/DDBJ databases">
        <title>Genomic Encyclopedia of Type Strains, Phase IV (KMG-IV): sequencing the most valuable type-strain genomes for metagenomic binning, comparative biology and taxonomic classification.</title>
        <authorList>
            <person name="Goeker M."/>
        </authorList>
    </citation>
    <scope>NUCLEOTIDE SEQUENCE [LARGE SCALE GENOMIC DNA]</scope>
    <source>
        <strain evidence="1 2">DSM 25622</strain>
    </source>
</reference>
<dbReference type="Pfam" id="PF14236">
    <property type="entry name" value="DruA"/>
    <property type="match status" value="2"/>
</dbReference>
<evidence type="ECO:0000313" key="1">
    <source>
        <dbReference type="EMBL" id="MBB5693529.1"/>
    </source>
</evidence>
<accession>A0A840Y425</accession>
<dbReference type="Proteomes" id="UP000580654">
    <property type="component" value="Unassembled WGS sequence"/>
</dbReference>
<name>A0A840Y425_9PROT</name>
<protein>
    <recommendedName>
        <fullName evidence="3">DUF4338 domain-containing protein</fullName>
    </recommendedName>
</protein>
<evidence type="ECO:0008006" key="3">
    <source>
        <dbReference type="Google" id="ProtNLM"/>
    </source>
</evidence>
<dbReference type="EMBL" id="JACIJD010000006">
    <property type="protein sequence ID" value="MBB5693529.1"/>
    <property type="molecule type" value="Genomic_DNA"/>
</dbReference>
<dbReference type="RefSeq" id="WP_184515890.1">
    <property type="nucleotide sequence ID" value="NZ_JACIJD010000006.1"/>
</dbReference>
<proteinExistence type="predicted"/>
<dbReference type="InterPro" id="IPR025639">
    <property type="entry name" value="DruA"/>
</dbReference>
<evidence type="ECO:0000313" key="2">
    <source>
        <dbReference type="Proteomes" id="UP000580654"/>
    </source>
</evidence>
<dbReference type="AlphaFoldDB" id="A0A840Y425"/>
<keyword evidence="2" id="KW-1185">Reference proteome</keyword>